<evidence type="ECO:0000256" key="5">
    <source>
        <dbReference type="ARBA" id="ARBA00022741"/>
    </source>
</evidence>
<dbReference type="OrthoDB" id="9809670at2"/>
<evidence type="ECO:0000256" key="7">
    <source>
        <dbReference type="ARBA" id="ARBA00022840"/>
    </source>
</evidence>
<dbReference type="InterPro" id="IPR018062">
    <property type="entry name" value="HTH_AraC-typ_CS"/>
</dbReference>
<dbReference type="SUPFAM" id="SSF63829">
    <property type="entry name" value="Calcium-dependent phosphotriesterase"/>
    <property type="match status" value="1"/>
</dbReference>
<dbReference type="Gene3D" id="2.60.40.10">
    <property type="entry name" value="Immunoglobulins"/>
    <property type="match status" value="1"/>
</dbReference>
<dbReference type="InterPro" id="IPR018060">
    <property type="entry name" value="HTH_AraC"/>
</dbReference>
<dbReference type="InterPro" id="IPR003594">
    <property type="entry name" value="HATPase_dom"/>
</dbReference>
<keyword evidence="10" id="KW-0238">DNA-binding</keyword>
<dbReference type="Gene3D" id="1.10.10.60">
    <property type="entry name" value="Homeodomain-like"/>
    <property type="match status" value="2"/>
</dbReference>
<dbReference type="RefSeq" id="WP_127703384.1">
    <property type="nucleotide sequence ID" value="NZ_SACK01000001.1"/>
</dbReference>
<dbReference type="CDD" id="cd00082">
    <property type="entry name" value="HisKA"/>
    <property type="match status" value="1"/>
</dbReference>
<dbReference type="FunFam" id="3.30.565.10:FF:000037">
    <property type="entry name" value="Hybrid sensor histidine kinase/response regulator"/>
    <property type="match status" value="1"/>
</dbReference>
<keyword evidence="11" id="KW-0804">Transcription</keyword>
<evidence type="ECO:0000256" key="10">
    <source>
        <dbReference type="ARBA" id="ARBA00023125"/>
    </source>
</evidence>
<dbReference type="CDD" id="cd00146">
    <property type="entry name" value="PKD"/>
    <property type="match status" value="1"/>
</dbReference>
<feature type="domain" description="Histidine kinase" evidence="14">
    <location>
        <begin position="858"/>
        <end position="1076"/>
    </location>
</feature>
<dbReference type="Gene3D" id="1.10.287.130">
    <property type="match status" value="1"/>
</dbReference>
<dbReference type="InterPro" id="IPR011123">
    <property type="entry name" value="Y_Y_Y"/>
</dbReference>
<dbReference type="Pfam" id="PF07495">
    <property type="entry name" value="Y_Y_Y"/>
    <property type="match status" value="1"/>
</dbReference>
<comment type="caution">
    <text evidence="16">The sequence shown here is derived from an EMBL/GenBank/DDBJ whole genome shotgun (WGS) entry which is preliminary data.</text>
</comment>
<dbReference type="GO" id="GO:0005524">
    <property type="term" value="F:ATP binding"/>
    <property type="evidence" value="ECO:0007669"/>
    <property type="project" value="UniProtKB-KW"/>
</dbReference>
<dbReference type="PROSITE" id="PS50109">
    <property type="entry name" value="HIS_KIN"/>
    <property type="match status" value="1"/>
</dbReference>
<dbReference type="PROSITE" id="PS50110">
    <property type="entry name" value="RESPONSE_REGULATORY"/>
    <property type="match status" value="1"/>
</dbReference>
<dbReference type="SUPFAM" id="SSF46689">
    <property type="entry name" value="Homeodomain-like"/>
    <property type="match status" value="1"/>
</dbReference>
<dbReference type="InterPro" id="IPR009057">
    <property type="entry name" value="Homeodomain-like_sf"/>
</dbReference>
<evidence type="ECO:0000259" key="14">
    <source>
        <dbReference type="PROSITE" id="PS50109"/>
    </source>
</evidence>
<dbReference type="CDD" id="cd16922">
    <property type="entry name" value="HATPase_EvgS-ArcB-TorS-like"/>
    <property type="match status" value="1"/>
</dbReference>
<dbReference type="Pfam" id="PF00512">
    <property type="entry name" value="HisKA"/>
    <property type="match status" value="1"/>
</dbReference>
<dbReference type="InterPro" id="IPR036890">
    <property type="entry name" value="HATPase_C_sf"/>
</dbReference>
<keyword evidence="4" id="KW-0808">Transferase</keyword>
<evidence type="ECO:0000256" key="4">
    <source>
        <dbReference type="ARBA" id="ARBA00022679"/>
    </source>
</evidence>
<dbReference type="SMART" id="SM00448">
    <property type="entry name" value="REC"/>
    <property type="match status" value="1"/>
</dbReference>
<evidence type="ECO:0000256" key="1">
    <source>
        <dbReference type="ARBA" id="ARBA00000085"/>
    </source>
</evidence>
<dbReference type="InterPro" id="IPR011047">
    <property type="entry name" value="Quinoprotein_ADH-like_sf"/>
</dbReference>
<evidence type="ECO:0000256" key="2">
    <source>
        <dbReference type="ARBA" id="ARBA00012438"/>
    </source>
</evidence>
<dbReference type="InterPro" id="IPR003661">
    <property type="entry name" value="HisK_dim/P_dom"/>
</dbReference>
<dbReference type="PANTHER" id="PTHR43547:SF2">
    <property type="entry name" value="HYBRID SIGNAL TRANSDUCTION HISTIDINE KINASE C"/>
    <property type="match status" value="1"/>
</dbReference>
<gene>
    <name evidence="16" type="ORF">EOD41_03530</name>
</gene>
<comment type="catalytic activity">
    <reaction evidence="1">
        <text>ATP + protein L-histidine = ADP + protein N-phospho-L-histidine.</text>
        <dbReference type="EC" id="2.7.13.3"/>
    </reaction>
</comment>
<dbReference type="Pfam" id="PF07494">
    <property type="entry name" value="Reg_prop"/>
    <property type="match status" value="6"/>
</dbReference>
<proteinExistence type="predicted"/>
<dbReference type="Pfam" id="PF00072">
    <property type="entry name" value="Response_reg"/>
    <property type="match status" value="1"/>
</dbReference>
<organism evidence="16 17">
    <name type="scientific">Mucilaginibacter limnophilus</name>
    <dbReference type="NCBI Taxonomy" id="1932778"/>
    <lineage>
        <taxon>Bacteria</taxon>
        <taxon>Pseudomonadati</taxon>
        <taxon>Bacteroidota</taxon>
        <taxon>Sphingobacteriia</taxon>
        <taxon>Sphingobacteriales</taxon>
        <taxon>Sphingobacteriaceae</taxon>
        <taxon>Mucilaginibacter</taxon>
    </lineage>
</organism>
<dbReference type="Gene3D" id="3.40.50.2300">
    <property type="match status" value="1"/>
</dbReference>
<dbReference type="SUPFAM" id="SSF55874">
    <property type="entry name" value="ATPase domain of HSP90 chaperone/DNA topoisomerase II/histidine kinase"/>
    <property type="match status" value="1"/>
</dbReference>
<dbReference type="Proteomes" id="UP000282759">
    <property type="component" value="Unassembled WGS sequence"/>
</dbReference>
<dbReference type="SMART" id="SM00342">
    <property type="entry name" value="HTH_ARAC"/>
    <property type="match status" value="1"/>
</dbReference>
<dbReference type="InterPro" id="IPR015943">
    <property type="entry name" value="WD40/YVTN_repeat-like_dom_sf"/>
</dbReference>
<reference evidence="16 17" key="1">
    <citation type="submission" date="2019-01" db="EMBL/GenBank/DDBJ databases">
        <authorList>
            <person name="Chen W.-M."/>
        </authorList>
    </citation>
    <scope>NUCLEOTIDE SEQUENCE [LARGE SCALE GENOMIC DNA]</scope>
    <source>
        <strain evidence="16 17">YBJ-36</strain>
    </source>
</reference>
<dbReference type="InterPro" id="IPR001789">
    <property type="entry name" value="Sig_transdc_resp-reg_receiver"/>
</dbReference>
<dbReference type="InterPro" id="IPR011006">
    <property type="entry name" value="CheY-like_superfamily"/>
</dbReference>
<evidence type="ECO:0000256" key="9">
    <source>
        <dbReference type="ARBA" id="ARBA00023015"/>
    </source>
</evidence>
<dbReference type="SUPFAM" id="SSF47384">
    <property type="entry name" value="Homodimeric domain of signal transducing histidine kinase"/>
    <property type="match status" value="1"/>
</dbReference>
<dbReference type="SUPFAM" id="SSF50998">
    <property type="entry name" value="Quinoprotein alcohol dehydrogenase-like"/>
    <property type="match status" value="1"/>
</dbReference>
<dbReference type="Pfam" id="PF12833">
    <property type="entry name" value="HTH_18"/>
    <property type="match status" value="1"/>
</dbReference>
<dbReference type="PANTHER" id="PTHR43547">
    <property type="entry name" value="TWO-COMPONENT HISTIDINE KINASE"/>
    <property type="match status" value="1"/>
</dbReference>
<dbReference type="Gene3D" id="2.130.10.10">
    <property type="entry name" value="YVTN repeat-like/Quinoprotein amine dehydrogenase"/>
    <property type="match status" value="2"/>
</dbReference>
<dbReference type="SMART" id="SM00388">
    <property type="entry name" value="HisKA"/>
    <property type="match status" value="1"/>
</dbReference>
<dbReference type="GO" id="GO:0043565">
    <property type="term" value="F:sequence-specific DNA binding"/>
    <property type="evidence" value="ECO:0007669"/>
    <property type="project" value="InterPro"/>
</dbReference>
<keyword evidence="9" id="KW-0805">Transcription regulation</keyword>
<dbReference type="InterPro" id="IPR005467">
    <property type="entry name" value="His_kinase_dom"/>
</dbReference>
<dbReference type="PRINTS" id="PR00344">
    <property type="entry name" value="BCTRLSENSOR"/>
</dbReference>
<evidence type="ECO:0000256" key="6">
    <source>
        <dbReference type="ARBA" id="ARBA00022777"/>
    </source>
</evidence>
<keyword evidence="17" id="KW-1185">Reference proteome</keyword>
<name>A0A437MZF5_9SPHI</name>
<dbReference type="GO" id="GO:0000155">
    <property type="term" value="F:phosphorelay sensor kinase activity"/>
    <property type="evidence" value="ECO:0007669"/>
    <property type="project" value="InterPro"/>
</dbReference>
<feature type="modified residue" description="4-aspartylphosphate" evidence="12">
    <location>
        <position position="1157"/>
    </location>
</feature>
<evidence type="ECO:0000259" key="13">
    <source>
        <dbReference type="PROSITE" id="PS01124"/>
    </source>
</evidence>
<keyword evidence="6 16" id="KW-0418">Kinase</keyword>
<keyword evidence="3 12" id="KW-0597">Phosphoprotein</keyword>
<dbReference type="EC" id="2.7.13.3" evidence="2"/>
<dbReference type="InterPro" id="IPR036097">
    <property type="entry name" value="HisK_dim/P_sf"/>
</dbReference>
<keyword evidence="5" id="KW-0547">Nucleotide-binding</keyword>
<dbReference type="CDD" id="cd17574">
    <property type="entry name" value="REC_OmpR"/>
    <property type="match status" value="1"/>
</dbReference>
<dbReference type="FunFam" id="1.10.287.130:FF:000045">
    <property type="entry name" value="Two-component system sensor histidine kinase/response regulator"/>
    <property type="match status" value="1"/>
</dbReference>
<protein>
    <recommendedName>
        <fullName evidence="2">histidine kinase</fullName>
        <ecNumber evidence="2">2.7.13.3</ecNumber>
    </recommendedName>
</protein>
<dbReference type="InterPro" id="IPR013783">
    <property type="entry name" value="Ig-like_fold"/>
</dbReference>
<evidence type="ECO:0000256" key="8">
    <source>
        <dbReference type="ARBA" id="ARBA00023012"/>
    </source>
</evidence>
<evidence type="ECO:0000313" key="16">
    <source>
        <dbReference type="EMBL" id="RVU03019.1"/>
    </source>
</evidence>
<evidence type="ECO:0000256" key="11">
    <source>
        <dbReference type="ARBA" id="ARBA00023163"/>
    </source>
</evidence>
<dbReference type="InterPro" id="IPR011110">
    <property type="entry name" value="Reg_prop"/>
</dbReference>
<dbReference type="EMBL" id="SACK01000001">
    <property type="protein sequence ID" value="RVU03019.1"/>
    <property type="molecule type" value="Genomic_DNA"/>
</dbReference>
<sequence>MYKFHVSIVFMLLVYSTAFSQHDKYRFTQYNISKGLSHNQVNAILKDKHGFMWFGTLSGLNRFDGYKFKIFKHELSDPKSLNDDCVINLLDGPEDKLWVQTRVGWQMYNPLTETFERNTAAYLKNRGMPNDTLKNIVKAKEGSFYFLFSSGVYHLGKSKSRAVFINPFLYKLSKSPVSGIAVSSKNTLWVLHNNGALEHINYEQQRLLARKSVNNTGIGCRLYCDSDDELWLFNTGVFNGVYWYSPKLNKVWAINTNSASMRLNNNIISAISQDDKGHIWLATDHGGANVIDKKQETVTYLLNNANDDKSVAQNSVSSIYADGAGGVWLGTFKKGISYYKENALLFPLYKHNPYSTVSLPYDDVNRFVEDAYGNIWIGTNGGGLIKFDPKHNSYKQYLHNASNNSISNDVVVSLWIDKKGILWIGTYYGGLDRFDGKTFTNFRHNPADANSIADDRVWEIYEDSAGRLWVGTLSGGLDLFNRQANKFIHHKRGGKYDIHSTYISSITEDRNGNLWLGTSDGIDILEKNTGRFINFKHAENNASTLSNDNVNAVLYDSRKLMWIATREGLDVFNEQRRKLYTLRKEQGLPDNTVLTVIEDKIGRVWVSTPNGLSAISVKADSRKGYSFSFRNYDDSDGLQGREFNENAAFTTRSGYLIFGGAGGFNFFNPSHIITDQRIPEIVFTDLQLFNKSIQVNEKIGSGIVLSQSITSSHEIVLPYNQNVFSIEFSALNFVNPYKCRYAYKMDGFNKEWLFADAATRKATFTNLNEGTYTLMVRASNESGIWNTTGIALTVKILPPWWRTPWAYISYVLIAGGSLYFIRRKGIQKLKQEFAIEQERQEARRMHELDMMKIKFFTNISHEFRTPLSLILTPVEKLLTTPAKHDETRQYKLIHRNARRLLNLVNQLMDFRKLEVKELKLQTKRGDIAAFVKDVCNSFTDVADKKNISFSFHSDVASLHTFFDHEKLERILFNLLSNAFKFTPENGSVYVKVAYDNAMHQLSIVVKDSGIGIAPEKHDKVFDRFFQDDVPGSIMNQGSGIGLSIVREFVKLHSGTITLTSSPGKGSVFTVQLPLKPAGETVYADSEIIEEAEVEVPQNIELPSVTKKYTVLVVEDNEDFRFYIKDNLLKCFNVAEAANGREGWQKALSIHPELILSDISMPEMDGNELCRRIRNDSRTQHIPVILLTALTGEDQQLKGLETGASDYVTKPFNFEILVSKIWNLIRQHESFKKTYKKQIEIKHSAPEIESYDEKLLKRVVGLIEEHIADPELSVEDLSKRTHMSRVGFYKKMLQLTGKTPVEYIKYMRLQRAVQLLEKSRMTISEIAYEVGYSDPKYFTKVFKAQFGKLPSAYIKRGN</sequence>
<dbReference type="Pfam" id="PF02518">
    <property type="entry name" value="HATPase_c"/>
    <property type="match status" value="1"/>
</dbReference>
<dbReference type="Gene3D" id="3.30.565.10">
    <property type="entry name" value="Histidine kinase-like ATPase, C-terminal domain"/>
    <property type="match status" value="1"/>
</dbReference>
<evidence type="ECO:0000256" key="3">
    <source>
        <dbReference type="ARBA" id="ARBA00022553"/>
    </source>
</evidence>
<dbReference type="PROSITE" id="PS01124">
    <property type="entry name" value="HTH_ARAC_FAMILY_2"/>
    <property type="match status" value="1"/>
</dbReference>
<feature type="domain" description="HTH araC/xylS-type" evidence="13">
    <location>
        <begin position="1256"/>
        <end position="1355"/>
    </location>
</feature>
<evidence type="ECO:0000256" key="12">
    <source>
        <dbReference type="PROSITE-ProRule" id="PRU00169"/>
    </source>
</evidence>
<dbReference type="SMART" id="SM00387">
    <property type="entry name" value="HATPase_c"/>
    <property type="match status" value="1"/>
</dbReference>
<evidence type="ECO:0000259" key="15">
    <source>
        <dbReference type="PROSITE" id="PS50110"/>
    </source>
</evidence>
<keyword evidence="8" id="KW-0902">Two-component regulatory system</keyword>
<feature type="domain" description="Response regulatory" evidence="15">
    <location>
        <begin position="1109"/>
        <end position="1224"/>
    </location>
</feature>
<evidence type="ECO:0000313" key="17">
    <source>
        <dbReference type="Proteomes" id="UP000282759"/>
    </source>
</evidence>
<keyword evidence="7" id="KW-0067">ATP-binding</keyword>
<dbReference type="PROSITE" id="PS00041">
    <property type="entry name" value="HTH_ARAC_FAMILY_1"/>
    <property type="match status" value="1"/>
</dbReference>
<dbReference type="FunFam" id="2.60.40.10:FF:000791">
    <property type="entry name" value="Two-component system sensor histidine kinase/response regulator"/>
    <property type="match status" value="1"/>
</dbReference>
<dbReference type="InterPro" id="IPR004358">
    <property type="entry name" value="Sig_transdc_His_kin-like_C"/>
</dbReference>
<dbReference type="GO" id="GO:0003700">
    <property type="term" value="F:DNA-binding transcription factor activity"/>
    <property type="evidence" value="ECO:0007669"/>
    <property type="project" value="InterPro"/>
</dbReference>
<accession>A0A437MZF5</accession>
<dbReference type="SUPFAM" id="SSF52172">
    <property type="entry name" value="CheY-like"/>
    <property type="match status" value="1"/>
</dbReference>